<keyword evidence="2" id="KW-1185">Reference proteome</keyword>
<comment type="caution">
    <text evidence="1">The sequence shown here is derived from an EMBL/GenBank/DDBJ whole genome shotgun (WGS) entry which is preliminary data.</text>
</comment>
<dbReference type="Proteomes" id="UP000232323">
    <property type="component" value="Unassembled WGS sequence"/>
</dbReference>
<dbReference type="EMBL" id="BEGY01000092">
    <property type="protein sequence ID" value="GAX83143.1"/>
    <property type="molecule type" value="Genomic_DNA"/>
</dbReference>
<protein>
    <submittedName>
        <fullName evidence="1">Uncharacterized protein</fullName>
    </submittedName>
</protein>
<evidence type="ECO:0000313" key="1">
    <source>
        <dbReference type="EMBL" id="GAX83143.1"/>
    </source>
</evidence>
<dbReference type="AlphaFoldDB" id="A0A250XJC9"/>
<dbReference type="SUPFAM" id="SSF53649">
    <property type="entry name" value="Alkaline phosphatase-like"/>
    <property type="match status" value="1"/>
</dbReference>
<reference evidence="1 2" key="1">
    <citation type="submission" date="2017-08" db="EMBL/GenBank/DDBJ databases">
        <title>Acidophilic green algal genome provides insights into adaptation to an acidic environment.</title>
        <authorList>
            <person name="Hirooka S."/>
            <person name="Hirose Y."/>
            <person name="Kanesaki Y."/>
            <person name="Higuchi S."/>
            <person name="Fujiwara T."/>
            <person name="Onuma R."/>
            <person name="Era A."/>
            <person name="Ohbayashi R."/>
            <person name="Uzuka A."/>
            <person name="Nozaki H."/>
            <person name="Yoshikawa H."/>
            <person name="Miyagishima S.Y."/>
        </authorList>
    </citation>
    <scope>NUCLEOTIDE SEQUENCE [LARGE SCALE GENOMIC DNA]</scope>
    <source>
        <strain evidence="1 2">NIES-2499</strain>
    </source>
</reference>
<proteinExistence type="predicted"/>
<gene>
    <name evidence="1" type="ORF">CEUSTIGMA_g10569.t1</name>
</gene>
<name>A0A250XJC9_9CHLO</name>
<dbReference type="Gene3D" id="3.40.720.10">
    <property type="entry name" value="Alkaline Phosphatase, subunit A"/>
    <property type="match status" value="1"/>
</dbReference>
<organism evidence="1 2">
    <name type="scientific">Chlamydomonas eustigma</name>
    <dbReference type="NCBI Taxonomy" id="1157962"/>
    <lineage>
        <taxon>Eukaryota</taxon>
        <taxon>Viridiplantae</taxon>
        <taxon>Chlorophyta</taxon>
        <taxon>core chlorophytes</taxon>
        <taxon>Chlorophyceae</taxon>
        <taxon>CS clade</taxon>
        <taxon>Chlamydomonadales</taxon>
        <taxon>Chlamydomonadaceae</taxon>
        <taxon>Chlamydomonas</taxon>
    </lineage>
</organism>
<dbReference type="STRING" id="1157962.A0A250XJC9"/>
<dbReference type="OrthoDB" id="2118639at2759"/>
<evidence type="ECO:0000313" key="2">
    <source>
        <dbReference type="Proteomes" id="UP000232323"/>
    </source>
</evidence>
<sequence>MLGLESTGPSGKGVDQLFTPEINWVPADYTTNPYDCMKYDTLHVNAISNWLMGITWDNKPFTTPAIMGGNFQFYNATISGGYEADGKTPNQVLKDALNFIDDSFAQFYEAALKGGIADRTAFILTAKHGQSPMKPSQYKGIADTVVPAALEAAGIKAAKAAQVLMANASSLSIAEVLYGSQLQTGGYAGVSPTDPHAPDLITRVDVGVIYVGNPAHRTKSAEHGGINLHDRHVALMLSIPGKGYLTRHFQEVKTRQVAPTVLQMLGLPYDSLTACALEGCTPLPMMSHLLG</sequence>
<dbReference type="InterPro" id="IPR017850">
    <property type="entry name" value="Alkaline_phosphatase_core_sf"/>
</dbReference>
<accession>A0A250XJC9</accession>